<comment type="caution">
    <text evidence="3">The sequence shown here is derived from an EMBL/GenBank/DDBJ whole genome shotgun (WGS) entry which is preliminary data.</text>
</comment>
<feature type="domain" description="Reelin" evidence="2">
    <location>
        <begin position="50"/>
        <end position="174"/>
    </location>
</feature>
<dbReference type="Pfam" id="PF02014">
    <property type="entry name" value="Reeler"/>
    <property type="match status" value="1"/>
</dbReference>
<sequence length="225" mass="25700">MQCDIMSAIMIPQGCYGQKQLQDMLTQSTSQIEYAPKQPEWCSSTDYLIPQYLKKVKPQDSKPPFVIRVYPFKNSDAHRVVLESVDSTVTFTDAILVARDADNESNYGRFIRSEGIELICCSYTDKDVARFQATENGINQMVFYWVPHEVTKDYHEGDIVFIATVAKNAEEYWINVQSPPVDVTPQNSILKLVKADDMADHQRKSPSSEPWKEPTVYDVVSKKET</sequence>
<reference evidence="3 4" key="1">
    <citation type="submission" date="2024-08" db="EMBL/GenBank/DDBJ databases">
        <authorList>
            <person name="Cucini C."/>
            <person name="Frati F."/>
        </authorList>
    </citation>
    <scope>NUCLEOTIDE SEQUENCE [LARGE SCALE GENOMIC DNA]</scope>
</reference>
<dbReference type="Proteomes" id="UP001642540">
    <property type="component" value="Unassembled WGS sequence"/>
</dbReference>
<dbReference type="EMBL" id="CAXLJM020000072">
    <property type="protein sequence ID" value="CAL8127375.1"/>
    <property type="molecule type" value="Genomic_DNA"/>
</dbReference>
<evidence type="ECO:0000256" key="1">
    <source>
        <dbReference type="SAM" id="MobiDB-lite"/>
    </source>
</evidence>
<dbReference type="InterPro" id="IPR042307">
    <property type="entry name" value="Reeler_sf"/>
</dbReference>
<evidence type="ECO:0000313" key="4">
    <source>
        <dbReference type="Proteomes" id="UP001642540"/>
    </source>
</evidence>
<organism evidence="3 4">
    <name type="scientific">Orchesella dallaii</name>
    <dbReference type="NCBI Taxonomy" id="48710"/>
    <lineage>
        <taxon>Eukaryota</taxon>
        <taxon>Metazoa</taxon>
        <taxon>Ecdysozoa</taxon>
        <taxon>Arthropoda</taxon>
        <taxon>Hexapoda</taxon>
        <taxon>Collembola</taxon>
        <taxon>Entomobryomorpha</taxon>
        <taxon>Entomobryoidea</taxon>
        <taxon>Orchesellidae</taxon>
        <taxon>Orchesellinae</taxon>
        <taxon>Orchesella</taxon>
    </lineage>
</organism>
<gene>
    <name evidence="3" type="ORF">ODALV1_LOCUS21809</name>
</gene>
<protein>
    <recommendedName>
        <fullName evidence="2">Reelin domain-containing protein</fullName>
    </recommendedName>
</protein>
<accession>A0ABP1RER3</accession>
<dbReference type="InterPro" id="IPR002861">
    <property type="entry name" value="Reeler_dom"/>
</dbReference>
<keyword evidence="4" id="KW-1185">Reference proteome</keyword>
<name>A0ABP1RER3_9HEXA</name>
<feature type="region of interest" description="Disordered" evidence="1">
    <location>
        <begin position="200"/>
        <end position="225"/>
    </location>
</feature>
<evidence type="ECO:0000313" key="3">
    <source>
        <dbReference type="EMBL" id="CAL8127375.1"/>
    </source>
</evidence>
<proteinExistence type="predicted"/>
<evidence type="ECO:0000259" key="2">
    <source>
        <dbReference type="Pfam" id="PF02014"/>
    </source>
</evidence>
<dbReference type="Gene3D" id="2.60.40.4060">
    <property type="entry name" value="Reeler domain"/>
    <property type="match status" value="1"/>
</dbReference>